<dbReference type="CDD" id="cd00501">
    <property type="entry name" value="Peptidase_C15"/>
    <property type="match status" value="1"/>
</dbReference>
<feature type="active site" evidence="11">
    <location>
        <position position="142"/>
    </location>
</feature>
<organism evidence="12 13">
    <name type="scientific">Candidatus Sysuiplasma superficiale</name>
    <dbReference type="NCBI Taxonomy" id="2823368"/>
    <lineage>
        <taxon>Archaea</taxon>
        <taxon>Methanobacteriati</taxon>
        <taxon>Thermoplasmatota</taxon>
        <taxon>Thermoplasmata</taxon>
        <taxon>Candidatus Sysuiplasmatales</taxon>
        <taxon>Candidatus Sysuiplasmataceae</taxon>
        <taxon>Candidatus Sysuiplasma</taxon>
    </lineage>
</organism>
<evidence type="ECO:0000256" key="2">
    <source>
        <dbReference type="ARBA" id="ARBA00002280"/>
    </source>
</evidence>
<comment type="catalytic activity">
    <reaction evidence="1 10">
        <text>Release of an N-terminal pyroglutamyl group from a polypeptide, the second amino acid generally not being Pro.</text>
        <dbReference type="EC" id="3.4.19.3"/>
    </reaction>
</comment>
<dbReference type="EMBL" id="JAGVSJ010000012">
    <property type="protein sequence ID" value="MBX8631999.1"/>
    <property type="molecule type" value="Genomic_DNA"/>
</dbReference>
<evidence type="ECO:0000256" key="4">
    <source>
        <dbReference type="ARBA" id="ARBA00006641"/>
    </source>
</evidence>
<feature type="active site" evidence="10">
    <location>
        <position position="79"/>
    </location>
</feature>
<dbReference type="PANTHER" id="PTHR23402:SF1">
    <property type="entry name" value="PYROGLUTAMYL-PEPTIDASE I"/>
    <property type="match status" value="1"/>
</dbReference>
<dbReference type="PIRSF" id="PIRSF015592">
    <property type="entry name" value="Prld-crbxl_pptds"/>
    <property type="match status" value="1"/>
</dbReference>
<evidence type="ECO:0000256" key="11">
    <source>
        <dbReference type="PROSITE-ProRule" id="PRU10077"/>
    </source>
</evidence>
<dbReference type="Gene3D" id="3.40.630.20">
    <property type="entry name" value="Peptidase C15, pyroglutamyl peptidase I-like"/>
    <property type="match status" value="1"/>
</dbReference>
<dbReference type="GO" id="GO:0006508">
    <property type="term" value="P:proteolysis"/>
    <property type="evidence" value="ECO:0007669"/>
    <property type="project" value="UniProtKB-KW"/>
</dbReference>
<evidence type="ECO:0000313" key="12">
    <source>
        <dbReference type="EMBL" id="MBX8631999.1"/>
    </source>
</evidence>
<accession>A0A8J7YKS1</accession>
<dbReference type="GO" id="GO:0005829">
    <property type="term" value="C:cytosol"/>
    <property type="evidence" value="ECO:0007669"/>
    <property type="project" value="InterPro"/>
</dbReference>
<dbReference type="PANTHER" id="PTHR23402">
    <property type="entry name" value="PROTEASE FAMILY C15 PYROGLUTAMYL-PEPTIDASE I-RELATED"/>
    <property type="match status" value="1"/>
</dbReference>
<keyword evidence="8 12" id="KW-0378">Hydrolase</keyword>
<dbReference type="InterPro" id="IPR033693">
    <property type="entry name" value="PGPEP1_Glu_AS"/>
</dbReference>
<evidence type="ECO:0000256" key="10">
    <source>
        <dbReference type="PROSITE-ProRule" id="PRU10076"/>
    </source>
</evidence>
<evidence type="ECO:0000313" key="13">
    <source>
        <dbReference type="Proteomes" id="UP000716004"/>
    </source>
</evidence>
<dbReference type="InterPro" id="IPR000816">
    <property type="entry name" value="Peptidase_C15"/>
</dbReference>
<dbReference type="EC" id="3.4.19.3" evidence="5 10"/>
<dbReference type="AlphaFoldDB" id="A0A8J7YKS1"/>
<comment type="function">
    <text evidence="2">Removes 5-oxoproline from various penultimate amino acid residues except L-proline.</text>
</comment>
<sequence length="222" mass="24082">MSVILFGFEPFGEFRENPSQKAVSMLDGERIGGMKAEAVILRVDYPSAERTIMRVFDARRPLIAVGTGLAAGRNRVSVEKVAINFMSYPGMAPESASGLRKVIDPAGPDGIFPAVDVERMADFLNGRGIPSAVSLSAGSYLCNFAMYLIMRECRNRGIKGCFLHLPCDQDMALKGEYSKYPYMSLEVMTDAIRGAVEFCAGELRGPHLHGAAEKVSGDKSTS</sequence>
<evidence type="ECO:0000256" key="3">
    <source>
        <dbReference type="ARBA" id="ARBA00004496"/>
    </source>
</evidence>
<comment type="caution">
    <text evidence="12">The sequence shown here is derived from an EMBL/GenBank/DDBJ whole genome shotgun (WGS) entry which is preliminary data.</text>
</comment>
<comment type="similarity">
    <text evidence="4">Belongs to the peptidase C15 family.</text>
</comment>
<dbReference type="Proteomes" id="UP000716004">
    <property type="component" value="Unassembled WGS sequence"/>
</dbReference>
<protein>
    <recommendedName>
        <fullName evidence="5 10">Pyroglutamyl-peptidase I</fullName>
        <ecNumber evidence="5 10">3.4.19.3</ecNumber>
    </recommendedName>
</protein>
<dbReference type="Pfam" id="PF01470">
    <property type="entry name" value="Peptidase_C15"/>
    <property type="match status" value="1"/>
</dbReference>
<dbReference type="PROSITE" id="PS01333">
    <property type="entry name" value="PYRASE_GLU"/>
    <property type="match status" value="1"/>
</dbReference>
<dbReference type="PROSITE" id="PS01334">
    <property type="entry name" value="PYRASE_CYS"/>
    <property type="match status" value="1"/>
</dbReference>
<proteinExistence type="inferred from homology"/>
<keyword evidence="9" id="KW-0788">Thiol protease</keyword>
<name>A0A8J7YKS1_9ARCH</name>
<evidence type="ECO:0000256" key="9">
    <source>
        <dbReference type="ARBA" id="ARBA00022807"/>
    </source>
</evidence>
<gene>
    <name evidence="12" type="ORF">J9259_05725</name>
</gene>
<evidence type="ECO:0000256" key="6">
    <source>
        <dbReference type="ARBA" id="ARBA00022490"/>
    </source>
</evidence>
<evidence type="ECO:0000256" key="1">
    <source>
        <dbReference type="ARBA" id="ARBA00001770"/>
    </source>
</evidence>
<evidence type="ECO:0000256" key="8">
    <source>
        <dbReference type="ARBA" id="ARBA00022801"/>
    </source>
</evidence>
<keyword evidence="6" id="KW-0963">Cytoplasm</keyword>
<dbReference type="InterPro" id="IPR016125">
    <property type="entry name" value="Peptidase_C15-like"/>
</dbReference>
<reference evidence="12" key="1">
    <citation type="submission" date="2021-04" db="EMBL/GenBank/DDBJ databases">
        <title>Genomic insights into ecological role and evolution of a novel Thermoplasmata order Candidatus Sysuiplasmatales.</title>
        <authorList>
            <person name="Yuan Y."/>
        </authorList>
    </citation>
    <scope>NUCLEOTIDE SEQUENCE</scope>
    <source>
        <strain evidence="12">YP2-bin.285</strain>
    </source>
</reference>
<comment type="subcellular location">
    <subcellularLocation>
        <location evidence="3">Cytoplasm</location>
    </subcellularLocation>
</comment>
<dbReference type="SUPFAM" id="SSF53182">
    <property type="entry name" value="Pyrrolidone carboxyl peptidase (pyroglutamate aminopeptidase)"/>
    <property type="match status" value="1"/>
</dbReference>
<dbReference type="InterPro" id="IPR033694">
    <property type="entry name" value="PGPEP1_Cys_AS"/>
</dbReference>
<dbReference type="GO" id="GO:0016920">
    <property type="term" value="F:pyroglutamyl-peptidase activity"/>
    <property type="evidence" value="ECO:0007669"/>
    <property type="project" value="UniProtKB-EC"/>
</dbReference>
<evidence type="ECO:0000256" key="5">
    <source>
        <dbReference type="ARBA" id="ARBA00012915"/>
    </source>
</evidence>
<keyword evidence="7" id="KW-0645">Protease</keyword>
<dbReference type="PRINTS" id="PR00706">
    <property type="entry name" value="PYROGLUPTASE"/>
</dbReference>
<dbReference type="InterPro" id="IPR036440">
    <property type="entry name" value="Peptidase_C15-like_sf"/>
</dbReference>
<evidence type="ECO:0000256" key="7">
    <source>
        <dbReference type="ARBA" id="ARBA00022670"/>
    </source>
</evidence>